<dbReference type="EMBL" id="QRIN01000009">
    <property type="protein sequence ID" value="RHG68080.1"/>
    <property type="molecule type" value="Genomic_DNA"/>
</dbReference>
<accession>A0A3E5AJ43</accession>
<evidence type="ECO:0000313" key="5">
    <source>
        <dbReference type="EMBL" id="RHK09838.1"/>
    </source>
</evidence>
<keyword evidence="1" id="KW-1133">Transmembrane helix</keyword>
<evidence type="ECO:0000313" key="2">
    <source>
        <dbReference type="EMBL" id="MCP9600437.1"/>
    </source>
</evidence>
<evidence type="ECO:0000313" key="8">
    <source>
        <dbReference type="Proteomes" id="UP000283672"/>
    </source>
</evidence>
<gene>
    <name evidence="6" type="ORF">DW026_04660</name>
    <name evidence="5" type="ORF">DW079_09385</name>
    <name evidence="4" type="ORF">DW250_03160</name>
    <name evidence="3" type="ORF">DXB80_00295</name>
    <name evidence="2" type="ORF">NNC55_10795</name>
</gene>
<reference evidence="2" key="2">
    <citation type="submission" date="2022-07" db="EMBL/GenBank/DDBJ databases">
        <title>Prevotella copri.</title>
        <authorList>
            <person name="Yang C."/>
        </authorList>
    </citation>
    <scope>NUCLEOTIDE SEQUENCE</scope>
    <source>
        <strain evidence="2">HF1476</strain>
    </source>
</reference>
<name>A0A3E5AJ43_9BACT</name>
<dbReference type="RefSeq" id="WP_117726909.1">
    <property type="nucleotide sequence ID" value="NZ_CATKVU010000006.1"/>
</dbReference>
<evidence type="ECO:0000256" key="1">
    <source>
        <dbReference type="SAM" id="Phobius"/>
    </source>
</evidence>
<keyword evidence="1" id="KW-0472">Membrane</keyword>
<evidence type="ECO:0000313" key="11">
    <source>
        <dbReference type="Proteomes" id="UP001204486"/>
    </source>
</evidence>
<evidence type="ECO:0000313" key="7">
    <source>
        <dbReference type="Proteomes" id="UP000261245"/>
    </source>
</evidence>
<dbReference type="EMBL" id="QRNB01000045">
    <property type="protein sequence ID" value="RHK09838.1"/>
    <property type="molecule type" value="Genomic_DNA"/>
</dbReference>
<evidence type="ECO:0000313" key="6">
    <source>
        <dbReference type="EMBL" id="RHL40415.1"/>
    </source>
</evidence>
<proteinExistence type="predicted"/>
<keyword evidence="1" id="KW-0812">Transmembrane</keyword>
<comment type="caution">
    <text evidence="2">The sequence shown here is derived from an EMBL/GenBank/DDBJ whole genome shotgun (WGS) entry which is preliminary data.</text>
</comment>
<evidence type="ECO:0000313" key="9">
    <source>
        <dbReference type="Proteomes" id="UP000286211"/>
    </source>
</evidence>
<dbReference type="Proteomes" id="UP000286211">
    <property type="component" value="Unassembled WGS sequence"/>
</dbReference>
<dbReference type="Proteomes" id="UP000261245">
    <property type="component" value="Unassembled WGS sequence"/>
</dbReference>
<dbReference type="AlphaFoldDB" id="A0A3E5AJ43"/>
<feature type="transmembrane region" description="Helical" evidence="1">
    <location>
        <begin position="28"/>
        <end position="48"/>
    </location>
</feature>
<dbReference type="Proteomes" id="UP000286501">
    <property type="component" value="Unassembled WGS sequence"/>
</dbReference>
<dbReference type="EMBL" id="JANDWN010000028">
    <property type="protein sequence ID" value="MCP9600437.1"/>
    <property type="molecule type" value="Genomic_DNA"/>
</dbReference>
<feature type="transmembrane region" description="Helical" evidence="1">
    <location>
        <begin position="6"/>
        <end position="21"/>
    </location>
</feature>
<dbReference type="Proteomes" id="UP001204486">
    <property type="component" value="Unassembled WGS sequence"/>
</dbReference>
<dbReference type="EMBL" id="QROP01000008">
    <property type="protein sequence ID" value="RHL40415.1"/>
    <property type="molecule type" value="Genomic_DNA"/>
</dbReference>
<evidence type="ECO:0000313" key="4">
    <source>
        <dbReference type="EMBL" id="RHG68080.1"/>
    </source>
</evidence>
<evidence type="ECO:0000313" key="10">
    <source>
        <dbReference type="Proteomes" id="UP000286501"/>
    </source>
</evidence>
<organism evidence="2 11">
    <name type="scientific">Segatella copri</name>
    <dbReference type="NCBI Taxonomy" id="165179"/>
    <lineage>
        <taxon>Bacteria</taxon>
        <taxon>Pseudomonadati</taxon>
        <taxon>Bacteroidota</taxon>
        <taxon>Bacteroidia</taxon>
        <taxon>Bacteroidales</taxon>
        <taxon>Prevotellaceae</taxon>
        <taxon>Segatella</taxon>
    </lineage>
</organism>
<evidence type="ECO:0000313" key="3">
    <source>
        <dbReference type="EMBL" id="RGN13121.1"/>
    </source>
</evidence>
<dbReference type="Proteomes" id="UP000283672">
    <property type="component" value="Unassembled WGS sequence"/>
</dbReference>
<dbReference type="EMBL" id="QSUC01000001">
    <property type="protein sequence ID" value="RGN13121.1"/>
    <property type="molecule type" value="Genomic_DNA"/>
</dbReference>
<protein>
    <submittedName>
        <fullName evidence="2">Sulfate transporter</fullName>
    </submittedName>
</protein>
<reference evidence="7 8" key="1">
    <citation type="submission" date="2018-08" db="EMBL/GenBank/DDBJ databases">
        <title>A genome reference for cultivated species of the human gut microbiota.</title>
        <authorList>
            <person name="Zou Y."/>
            <person name="Xue W."/>
            <person name="Luo G."/>
        </authorList>
    </citation>
    <scope>NUCLEOTIDE SEQUENCE [LARGE SCALE GENOMIC DNA]</scope>
    <source>
        <strain evidence="6 8">AF38-11</strain>
        <strain evidence="5 9">AF46-2NS</strain>
        <strain evidence="4 10">AM22-1</strain>
        <strain evidence="3 7">OM06-11</strain>
    </source>
</reference>
<sequence>MNDFGYYALALVVLVVGLFVLKKVATCMIKAMVAVVMIAVLAVLYWLFC</sequence>